<protein>
    <submittedName>
        <fullName evidence="1">Uncharacterized protein</fullName>
    </submittedName>
</protein>
<sequence>MNVRDARKISAEALEDLRRRVVAAVDSGATQVEVSRVFGVSRPAVNRWVRAYQDRGEESFRPRRRGRRAGMHRVLNEEVQTQIIEHLTDRFPDATGHPHPLWTRQAVADLVERVHGVRLTLNTVSSYLRRWELAQPERLPHATARDPRAVVRWRHCDQPMLARSAQLQDAAMYWLTWTNSREGGVLSALSSRRSTEFAVFSDPCCGQQVAEFLTRLADQSRRRLFVVIDSFEMQHGQPLRDWLDANQDRLSPFFPVTPEPELRTAAALEG</sequence>
<keyword evidence="2" id="KW-1185">Reference proteome</keyword>
<dbReference type="SUPFAM" id="SSF46689">
    <property type="entry name" value="Homeodomain-like"/>
    <property type="match status" value="1"/>
</dbReference>
<dbReference type="AlphaFoldDB" id="A0A4R4VFV6"/>
<organism evidence="1 2">
    <name type="scientific">Saccharopolyspora terrae</name>
    <dbReference type="NCBI Taxonomy" id="2530384"/>
    <lineage>
        <taxon>Bacteria</taxon>
        <taxon>Bacillati</taxon>
        <taxon>Actinomycetota</taxon>
        <taxon>Actinomycetes</taxon>
        <taxon>Pseudonocardiales</taxon>
        <taxon>Pseudonocardiaceae</taxon>
        <taxon>Saccharopolyspora</taxon>
    </lineage>
</organism>
<reference evidence="1 2" key="1">
    <citation type="submission" date="2019-03" db="EMBL/GenBank/DDBJ databases">
        <title>Draft genome sequences of novel Actinobacteria.</title>
        <authorList>
            <person name="Sahin N."/>
            <person name="Ay H."/>
            <person name="Saygin H."/>
        </authorList>
    </citation>
    <scope>NUCLEOTIDE SEQUENCE [LARGE SCALE GENOMIC DNA]</scope>
    <source>
        <strain evidence="1 2">16K309</strain>
    </source>
</reference>
<comment type="caution">
    <text evidence="1">The sequence shown here is derived from an EMBL/GenBank/DDBJ whole genome shotgun (WGS) entry which is preliminary data.</text>
</comment>
<dbReference type="InterPro" id="IPR009057">
    <property type="entry name" value="Homeodomain-like_sf"/>
</dbReference>
<dbReference type="Proteomes" id="UP000295674">
    <property type="component" value="Unassembled WGS sequence"/>
</dbReference>
<accession>A0A4R4VFV6</accession>
<dbReference type="RefSeq" id="WP_132678386.1">
    <property type="nucleotide sequence ID" value="NZ_SMKS01000060.1"/>
</dbReference>
<proteinExistence type="predicted"/>
<dbReference type="OrthoDB" id="341531at2"/>
<evidence type="ECO:0000313" key="2">
    <source>
        <dbReference type="Proteomes" id="UP000295674"/>
    </source>
</evidence>
<evidence type="ECO:0000313" key="1">
    <source>
        <dbReference type="EMBL" id="TDD01543.1"/>
    </source>
</evidence>
<gene>
    <name evidence="1" type="ORF">E1181_25025</name>
</gene>
<dbReference type="EMBL" id="SMKS01000060">
    <property type="protein sequence ID" value="TDD01543.1"/>
    <property type="molecule type" value="Genomic_DNA"/>
</dbReference>
<dbReference type="Pfam" id="PF13565">
    <property type="entry name" value="HTH_32"/>
    <property type="match status" value="1"/>
</dbReference>
<name>A0A4R4VFV6_9PSEU</name>